<feature type="transmembrane region" description="Helical" evidence="1">
    <location>
        <begin position="90"/>
        <end position="108"/>
    </location>
</feature>
<dbReference type="EMBL" id="SOMN01000020">
    <property type="protein sequence ID" value="TFE25175.1"/>
    <property type="molecule type" value="Genomic_DNA"/>
</dbReference>
<organism evidence="2 3">
    <name type="scientific">Cohnella luojiensis</name>
    <dbReference type="NCBI Taxonomy" id="652876"/>
    <lineage>
        <taxon>Bacteria</taxon>
        <taxon>Bacillati</taxon>
        <taxon>Bacillota</taxon>
        <taxon>Bacilli</taxon>
        <taxon>Bacillales</taxon>
        <taxon>Paenibacillaceae</taxon>
        <taxon>Cohnella</taxon>
    </lineage>
</organism>
<evidence type="ECO:0000256" key="1">
    <source>
        <dbReference type="SAM" id="Phobius"/>
    </source>
</evidence>
<feature type="transmembrane region" description="Helical" evidence="1">
    <location>
        <begin position="249"/>
        <end position="266"/>
    </location>
</feature>
<evidence type="ECO:0000313" key="3">
    <source>
        <dbReference type="Proteomes" id="UP000297900"/>
    </source>
</evidence>
<protein>
    <submittedName>
        <fullName evidence="2">Uncharacterized protein</fullName>
    </submittedName>
</protein>
<evidence type="ECO:0000313" key="2">
    <source>
        <dbReference type="EMBL" id="TFE25175.1"/>
    </source>
</evidence>
<dbReference type="RefSeq" id="WP_135152830.1">
    <property type="nucleotide sequence ID" value="NZ_SOMN01000020.1"/>
</dbReference>
<feature type="transmembrane region" description="Helical" evidence="1">
    <location>
        <begin position="6"/>
        <end position="23"/>
    </location>
</feature>
<reference evidence="2 3" key="1">
    <citation type="submission" date="2019-03" db="EMBL/GenBank/DDBJ databases">
        <title>Cohnella endophytica sp. nov., a novel endophytic bacterium isolated from bark of Sonneratia apetala.</title>
        <authorList>
            <person name="Tuo L."/>
        </authorList>
    </citation>
    <scope>NUCLEOTIDE SEQUENCE [LARGE SCALE GENOMIC DNA]</scope>
    <source>
        <strain evidence="2 3">CCTCC AB 208254</strain>
    </source>
</reference>
<keyword evidence="1" id="KW-1133">Transmembrane helix</keyword>
<proteinExistence type="predicted"/>
<keyword evidence="1" id="KW-0472">Membrane</keyword>
<feature type="transmembrane region" description="Helical" evidence="1">
    <location>
        <begin position="35"/>
        <end position="53"/>
    </location>
</feature>
<gene>
    <name evidence="2" type="ORF">E2980_14055</name>
</gene>
<accession>A0A4Y8LVL3</accession>
<name>A0A4Y8LVL3_9BACL</name>
<feature type="transmembrane region" description="Helical" evidence="1">
    <location>
        <begin position="286"/>
        <end position="305"/>
    </location>
</feature>
<feature type="transmembrane region" description="Helical" evidence="1">
    <location>
        <begin position="59"/>
        <end position="78"/>
    </location>
</feature>
<dbReference type="AlphaFoldDB" id="A0A4Y8LVL3"/>
<dbReference type="OrthoDB" id="5122730at2"/>
<feature type="transmembrane region" description="Helical" evidence="1">
    <location>
        <begin position="135"/>
        <end position="160"/>
    </location>
</feature>
<keyword evidence="1" id="KW-0812">Transmembrane</keyword>
<sequence length="317" mass="36431">MIKPLLLFLIAYFLINGYLREPIRFNKIAWLDRPWVVNGMLSFLCVVVLSYVFNCGDFYLVLAAFLIFGAQYLVNITLRPLLREKMSHFLLYQAIQLSIVYFILLLVGRTGNPRFVLDQIHTLLFSANLHVEADLIVPVIFLILVFITYVASDIVTTFLYKYGNPVALSQNETAAALESISEDIKTKKQNFKNSMLTDMSVEEQTEVILEQNEAGPQKKTTESIKIQYQIQQTEDDSSKGKYIGILERILICVFVFYEIYQGLLLLGAMKTLARFKLFENKAFAEYYLIGTLLSLIIAMMCGFLLQRLLSDATWIYH</sequence>
<comment type="caution">
    <text evidence="2">The sequence shown here is derived from an EMBL/GenBank/DDBJ whole genome shotgun (WGS) entry which is preliminary data.</text>
</comment>
<keyword evidence="3" id="KW-1185">Reference proteome</keyword>
<dbReference type="Proteomes" id="UP000297900">
    <property type="component" value="Unassembled WGS sequence"/>
</dbReference>